<dbReference type="Gene3D" id="3.40.50.720">
    <property type="entry name" value="NAD(P)-binding Rossmann-like Domain"/>
    <property type="match status" value="1"/>
</dbReference>
<comment type="similarity">
    <text evidence="1">Belongs to the HIBADH-related family. NP60 subfamily.</text>
</comment>
<dbReference type="SUPFAM" id="SSF48179">
    <property type="entry name" value="6-phosphogluconate dehydrogenase C-terminal domain-like"/>
    <property type="match status" value="1"/>
</dbReference>
<dbReference type="InterPro" id="IPR008927">
    <property type="entry name" value="6-PGluconate_DH-like_C_sf"/>
</dbReference>
<evidence type="ECO:0000259" key="2">
    <source>
        <dbReference type="Pfam" id="PF03446"/>
    </source>
</evidence>
<dbReference type="Proteomes" id="UP001437256">
    <property type="component" value="Unassembled WGS sequence"/>
</dbReference>
<feature type="domain" description="6-phosphogluconate dehydrogenase NADP-binding" evidence="2">
    <location>
        <begin position="4"/>
        <end position="153"/>
    </location>
</feature>
<dbReference type="InterPro" id="IPR013328">
    <property type="entry name" value="6PGD_dom2"/>
</dbReference>
<dbReference type="SUPFAM" id="SSF51735">
    <property type="entry name" value="NAD(P)-binding Rossmann-fold domains"/>
    <property type="match status" value="1"/>
</dbReference>
<dbReference type="InterPro" id="IPR006115">
    <property type="entry name" value="6PGDH_NADP-bd"/>
</dbReference>
<gene>
    <name evidence="4" type="ORF">AAF712_000530</name>
</gene>
<dbReference type="InterPro" id="IPR015814">
    <property type="entry name" value="Pgluconate_DH_NAD-bd_C"/>
</dbReference>
<dbReference type="Pfam" id="PF09130">
    <property type="entry name" value="DUF1932"/>
    <property type="match status" value="1"/>
</dbReference>
<dbReference type="InterPro" id="IPR036291">
    <property type="entry name" value="NAD(P)-bd_dom_sf"/>
</dbReference>
<accession>A0ABR3AFQ7</accession>
<comment type="caution">
    <text evidence="4">The sequence shown here is derived from an EMBL/GenBank/DDBJ whole genome shotgun (WGS) entry which is preliminary data.</text>
</comment>
<evidence type="ECO:0000313" key="4">
    <source>
        <dbReference type="EMBL" id="KAL0072767.1"/>
    </source>
</evidence>
<keyword evidence="5" id="KW-1185">Reference proteome</keyword>
<dbReference type="PANTHER" id="PTHR43580:SF2">
    <property type="entry name" value="CYTOKINE-LIKE NUCLEAR FACTOR N-PAC"/>
    <property type="match status" value="1"/>
</dbReference>
<dbReference type="InterPro" id="IPR051265">
    <property type="entry name" value="HIBADH-related_NP60_sf"/>
</dbReference>
<evidence type="ECO:0000256" key="1">
    <source>
        <dbReference type="ARBA" id="ARBA00007598"/>
    </source>
</evidence>
<evidence type="ECO:0000313" key="5">
    <source>
        <dbReference type="Proteomes" id="UP001437256"/>
    </source>
</evidence>
<name>A0ABR3AFQ7_9AGAR</name>
<evidence type="ECO:0000259" key="3">
    <source>
        <dbReference type="Pfam" id="PF09130"/>
    </source>
</evidence>
<organism evidence="4 5">
    <name type="scientific">Marasmius tenuissimus</name>
    <dbReference type="NCBI Taxonomy" id="585030"/>
    <lineage>
        <taxon>Eukaryota</taxon>
        <taxon>Fungi</taxon>
        <taxon>Dikarya</taxon>
        <taxon>Basidiomycota</taxon>
        <taxon>Agaricomycotina</taxon>
        <taxon>Agaricomycetes</taxon>
        <taxon>Agaricomycetidae</taxon>
        <taxon>Agaricales</taxon>
        <taxon>Marasmiineae</taxon>
        <taxon>Marasmiaceae</taxon>
        <taxon>Marasmius</taxon>
    </lineage>
</organism>
<sequence length="263" mass="28208">MATVAVIAAGAMGSAVGRKLVQHGCKVLTNLDGRTEASRRRAEECGMQEATYVQIHEEADYLLSILPPSHAFSFAESFLRKPAAGRFDRKKQQSLVFVDCNAVNPATVKRIGDLFGPKSIPFVDAGIIGGPPTDKYDPTFYASATDKEALEKFGSLSQYGLNISLIKEGGGIGDASALKMSYAGMTKGTTALFATMILAAEASSPATAEALLNELRASQPEFLTRISRAIPGMLPKAYRWVGEMEEIAGFIESPESETYPRDS</sequence>
<reference evidence="4 5" key="1">
    <citation type="submission" date="2024-05" db="EMBL/GenBank/DDBJ databases">
        <title>A draft genome resource for the thread blight pathogen Marasmius tenuissimus strain MS-2.</title>
        <authorList>
            <person name="Yulfo-Soto G.E."/>
            <person name="Baruah I.K."/>
            <person name="Amoako-Attah I."/>
            <person name="Bukari Y."/>
            <person name="Meinhardt L.W."/>
            <person name="Bailey B.A."/>
            <person name="Cohen S.P."/>
        </authorList>
    </citation>
    <scope>NUCLEOTIDE SEQUENCE [LARGE SCALE GENOMIC DNA]</scope>
    <source>
        <strain evidence="4 5">MS-2</strain>
    </source>
</reference>
<dbReference type="EMBL" id="JBBXMP010000001">
    <property type="protein sequence ID" value="KAL0072767.1"/>
    <property type="molecule type" value="Genomic_DNA"/>
</dbReference>
<proteinExistence type="inferred from homology"/>
<feature type="domain" description="Phosphogluconate dehydrogenase NAD-binding putative C-terminal" evidence="3">
    <location>
        <begin position="202"/>
        <end position="253"/>
    </location>
</feature>
<dbReference type="PANTHER" id="PTHR43580">
    <property type="entry name" value="OXIDOREDUCTASE GLYR1-RELATED"/>
    <property type="match status" value="1"/>
</dbReference>
<dbReference type="Pfam" id="PF03446">
    <property type="entry name" value="NAD_binding_2"/>
    <property type="match status" value="1"/>
</dbReference>
<dbReference type="Gene3D" id="1.10.1040.10">
    <property type="entry name" value="N-(1-d-carboxylethyl)-l-norvaline Dehydrogenase, domain 2"/>
    <property type="match status" value="1"/>
</dbReference>
<protein>
    <recommendedName>
        <fullName evidence="6">6-phosphogluconate dehydrogenase</fullName>
    </recommendedName>
</protein>
<evidence type="ECO:0008006" key="6">
    <source>
        <dbReference type="Google" id="ProtNLM"/>
    </source>
</evidence>